<dbReference type="GO" id="GO:0072330">
    <property type="term" value="P:monocarboxylic acid biosynthetic process"/>
    <property type="evidence" value="ECO:0007669"/>
    <property type="project" value="UniProtKB-ARBA"/>
</dbReference>
<accession>A0A1V6R2Z4</accession>
<dbReference type="STRING" id="60172.A0A1V6R2Z4"/>
<dbReference type="EMBL" id="MDYO01000018">
    <property type="protein sequence ID" value="OQD95858.1"/>
    <property type="molecule type" value="Genomic_DNA"/>
</dbReference>
<dbReference type="GO" id="GO:0017000">
    <property type="term" value="P:antibiotic biosynthetic process"/>
    <property type="evidence" value="ECO:0007669"/>
    <property type="project" value="UniProtKB-ARBA"/>
</dbReference>
<dbReference type="InterPro" id="IPR029058">
    <property type="entry name" value="AB_hydrolase_fold"/>
</dbReference>
<reference evidence="2" key="1">
    <citation type="journal article" date="2017" name="Nat. Microbiol.">
        <title>Global analysis of biosynthetic gene clusters reveals vast potential of secondary metabolite production in Penicillium species.</title>
        <authorList>
            <person name="Nielsen J.C."/>
            <person name="Grijseels S."/>
            <person name="Prigent S."/>
            <person name="Ji B."/>
            <person name="Dainat J."/>
            <person name="Nielsen K.F."/>
            <person name="Frisvad J.C."/>
            <person name="Workman M."/>
            <person name="Nielsen J."/>
        </authorList>
    </citation>
    <scope>NUCLEOTIDE SEQUENCE [LARGE SCALE GENOMIC DNA]</scope>
    <source>
        <strain evidence="2">IBT 29525</strain>
    </source>
</reference>
<protein>
    <submittedName>
        <fullName evidence="1">Uncharacterized protein</fullName>
    </submittedName>
</protein>
<evidence type="ECO:0000313" key="2">
    <source>
        <dbReference type="Proteomes" id="UP000191612"/>
    </source>
</evidence>
<dbReference type="Proteomes" id="UP000191612">
    <property type="component" value="Unassembled WGS sequence"/>
</dbReference>
<dbReference type="SUPFAM" id="SSF53474">
    <property type="entry name" value="alpha/beta-Hydrolases"/>
    <property type="match status" value="1"/>
</dbReference>
<name>A0A1V6R2Z4_9EURO</name>
<dbReference type="Gene3D" id="3.40.50.1820">
    <property type="entry name" value="alpha/beta hydrolase"/>
    <property type="match status" value="1"/>
</dbReference>
<gene>
    <name evidence="1" type="ORF">PENSOL_c018G11499</name>
</gene>
<comment type="caution">
    <text evidence="1">The sequence shown here is derived from an EMBL/GenBank/DDBJ whole genome shotgun (WGS) entry which is preliminary data.</text>
</comment>
<organism evidence="1 2">
    <name type="scientific">Penicillium solitum</name>
    <dbReference type="NCBI Taxonomy" id="60172"/>
    <lineage>
        <taxon>Eukaryota</taxon>
        <taxon>Fungi</taxon>
        <taxon>Dikarya</taxon>
        <taxon>Ascomycota</taxon>
        <taxon>Pezizomycotina</taxon>
        <taxon>Eurotiomycetes</taxon>
        <taxon>Eurotiomycetidae</taxon>
        <taxon>Eurotiales</taxon>
        <taxon>Aspergillaceae</taxon>
        <taxon>Penicillium</taxon>
    </lineage>
</organism>
<dbReference type="AlphaFoldDB" id="A0A1V6R2Z4"/>
<evidence type="ECO:0000313" key="1">
    <source>
        <dbReference type="EMBL" id="OQD95858.1"/>
    </source>
</evidence>
<proteinExistence type="predicted"/>
<keyword evidence="2" id="KW-1185">Reference proteome</keyword>
<sequence>MAEANSVRRAESGITLASLETWTEVTFSLANIGRKYDPSGTVSCMDVFCDPLRGVAAWREEYRYTQLNRWEEFVSNDLNFHEVDGHHYTMFSPDRVPKFQQKLKKSFTTPYSIKSHIVRLHSSAASTFEAITTETIVIVTIDVDRPGHPHKQPQTSFHPTIRYPRGRHLSIRRTSHFEMLSTTSFAGPKLSELVSTLIPKSNFASWSTTLKYALGTWGSSFLRDPYR</sequence>